<evidence type="ECO:0000256" key="1">
    <source>
        <dbReference type="SAM" id="MobiDB-lite"/>
    </source>
</evidence>
<gene>
    <name evidence="2" type="ORF">CSOJ01_15537</name>
</gene>
<keyword evidence="3" id="KW-1185">Reference proteome</keyword>
<sequence>MSIEQADRRIAEILDIQKTIIVQDLPEVETTTDAKKAGPARIPDEQRQFLGDSSEEPRALEEDLAPPKKKQKARKSAKPDRCDAHQNALLKAELERPLSLEYRGIIKGSAEAVELARAYEHHIRRNVPPAEADPTWPSTEEMRRMYVRQIYEAIMNTTKFQEREEALQKLAKLEAKKSADVNGATKPKQTLKRKRGDDKPEKFKGLNATDAVYANPDSTPMDILRAAARCKCQRGWELRLQWSGEGSPSWEHYETFADRWEQMCYNKRHHKVTLHSALRGDWIDRLVAGPVGERKLKLGNKSLNCARDLQNKLGRQVMKERKECEEGAGGDEQAVEE</sequence>
<feature type="region of interest" description="Disordered" evidence="1">
    <location>
        <begin position="178"/>
        <end position="203"/>
    </location>
</feature>
<feature type="compositionally biased region" description="Basic and acidic residues" evidence="1">
    <location>
        <begin position="32"/>
        <end position="47"/>
    </location>
</feature>
<comment type="caution">
    <text evidence="2">The sequence shown here is derived from an EMBL/GenBank/DDBJ whole genome shotgun (WGS) entry which is preliminary data.</text>
</comment>
<accession>A0A8H6IMA4</accession>
<dbReference type="AlphaFoldDB" id="A0A8H6IMA4"/>
<evidence type="ECO:0000313" key="3">
    <source>
        <dbReference type="Proteomes" id="UP000652219"/>
    </source>
</evidence>
<dbReference type="EMBL" id="WIGN01000676">
    <property type="protein sequence ID" value="KAF6785746.1"/>
    <property type="molecule type" value="Genomic_DNA"/>
</dbReference>
<feature type="compositionally biased region" description="Basic residues" evidence="1">
    <location>
        <begin position="67"/>
        <end position="76"/>
    </location>
</feature>
<proteinExistence type="predicted"/>
<organism evidence="2 3">
    <name type="scientific">Colletotrichum sojae</name>
    <dbReference type="NCBI Taxonomy" id="2175907"/>
    <lineage>
        <taxon>Eukaryota</taxon>
        <taxon>Fungi</taxon>
        <taxon>Dikarya</taxon>
        <taxon>Ascomycota</taxon>
        <taxon>Pezizomycotina</taxon>
        <taxon>Sordariomycetes</taxon>
        <taxon>Hypocreomycetidae</taxon>
        <taxon>Glomerellales</taxon>
        <taxon>Glomerellaceae</taxon>
        <taxon>Colletotrichum</taxon>
        <taxon>Colletotrichum orchidearum species complex</taxon>
    </lineage>
</organism>
<dbReference type="Proteomes" id="UP000652219">
    <property type="component" value="Unassembled WGS sequence"/>
</dbReference>
<feature type="region of interest" description="Disordered" evidence="1">
    <location>
        <begin position="27"/>
        <end position="82"/>
    </location>
</feature>
<reference evidence="2 3" key="1">
    <citation type="journal article" date="2020" name="Phytopathology">
        <title>Genome Sequence Resources of Colletotrichum truncatum, C. plurivorum, C. musicola, and C. sojae: Four Species Pathogenic to Soybean (Glycine max).</title>
        <authorList>
            <person name="Rogerio F."/>
            <person name="Boufleur T.R."/>
            <person name="Ciampi-Guillardi M."/>
            <person name="Sukno S.A."/>
            <person name="Thon M.R."/>
            <person name="Massola Junior N.S."/>
            <person name="Baroncelli R."/>
        </authorList>
    </citation>
    <scope>NUCLEOTIDE SEQUENCE [LARGE SCALE GENOMIC DNA]</scope>
    <source>
        <strain evidence="2 3">LFN0009</strain>
    </source>
</reference>
<name>A0A8H6IMA4_9PEZI</name>
<evidence type="ECO:0000313" key="2">
    <source>
        <dbReference type="EMBL" id="KAF6785746.1"/>
    </source>
</evidence>
<protein>
    <submittedName>
        <fullName evidence="2">Uncharacterized protein</fullName>
    </submittedName>
</protein>